<feature type="transmembrane region" description="Helical" evidence="11">
    <location>
        <begin position="269"/>
        <end position="290"/>
    </location>
</feature>
<dbReference type="GO" id="GO:0004930">
    <property type="term" value="F:G protein-coupled receptor activity"/>
    <property type="evidence" value="ECO:0007669"/>
    <property type="project" value="UniProtKB-KW"/>
</dbReference>
<gene>
    <name evidence="13" type="ORF">CINCED_3A005627</name>
</gene>
<comment type="subcellular location">
    <subcellularLocation>
        <location evidence="1">Membrane</location>
        <topology evidence="1">Multi-pass membrane protein</topology>
    </subcellularLocation>
</comment>
<protein>
    <submittedName>
        <fullName evidence="13">G protein-coupled receptor, rhodopsin-like,GPCR, rhodopsin-like, 7TM</fullName>
    </submittedName>
</protein>
<keyword evidence="5 9" id="KW-0297">G-protein coupled receptor</keyword>
<sequence length="477" mass="54078">MPPAYHGIPEITLSRLGDINITNDTSLELQWNSADWTWLGFKMRYTLPVTILFIMAYTIVFVVGIVGNLLVIVAVSSERPLRRMPTNIYLVNLAFADLLVIVLCYPFTLIATLTVEWHLGEWICKLIPYLQGMSVNASINTLMVISVERWKSICYPLSKYEANTSFVLAIIWLVSLIIPMPWLVYFDVQPLGPDSENMQICMENWPTAAMGNTYFVVANICLCYVFPLSVIGACYMLIWKKVSCRQVPGESVPKVVVLMQRCKVRVFNMILYVVALFTISWLPLYMIFSVIKFFSLPPDAEAMVENCLPIAQWLGTLNSCLNPLIYAIKDEKYRKAYWKVFERKLFGSVDSGNSSIRNLTNQRRKKPIIHQPIDPICSNTDENQCSTTSCTGTSTDTKTMDADRVIRHKTMFAKNMTFTNFKVLTGYVFGKAGGLLRHLYKIGSQSSVSVVTGNEQTADTHSTDNQNTDRTIEQQDN</sequence>
<dbReference type="SUPFAM" id="SSF81321">
    <property type="entry name" value="Family A G protein-coupled receptor-like"/>
    <property type="match status" value="1"/>
</dbReference>
<dbReference type="PANTHER" id="PTHR45695:SF15">
    <property type="entry name" value="OPSIN RH2"/>
    <property type="match status" value="1"/>
</dbReference>
<dbReference type="EMBL" id="CABPRJ010000010">
    <property type="protein sequence ID" value="VVC25189.1"/>
    <property type="molecule type" value="Genomic_DNA"/>
</dbReference>
<dbReference type="OrthoDB" id="5975505at2759"/>
<feature type="transmembrane region" description="Helical" evidence="11">
    <location>
        <begin position="126"/>
        <end position="145"/>
    </location>
</feature>
<evidence type="ECO:0000256" key="7">
    <source>
        <dbReference type="ARBA" id="ARBA00023170"/>
    </source>
</evidence>
<dbReference type="PROSITE" id="PS00237">
    <property type="entry name" value="G_PROTEIN_RECEP_F1_1"/>
    <property type="match status" value="1"/>
</dbReference>
<keyword evidence="3 9" id="KW-0812">Transmembrane</keyword>
<comment type="similarity">
    <text evidence="2 9">Belongs to the G-protein coupled receptor 1 family.</text>
</comment>
<evidence type="ECO:0000256" key="10">
    <source>
        <dbReference type="SAM" id="MobiDB-lite"/>
    </source>
</evidence>
<dbReference type="InterPro" id="IPR017452">
    <property type="entry name" value="GPCR_Rhodpsn_7TM"/>
</dbReference>
<keyword evidence="7 9" id="KW-0675">Receptor</keyword>
<evidence type="ECO:0000259" key="12">
    <source>
        <dbReference type="PROSITE" id="PS50262"/>
    </source>
</evidence>
<evidence type="ECO:0000256" key="3">
    <source>
        <dbReference type="ARBA" id="ARBA00022692"/>
    </source>
</evidence>
<keyword evidence="8 9" id="KW-0807">Transducer</keyword>
<evidence type="ECO:0000256" key="5">
    <source>
        <dbReference type="ARBA" id="ARBA00023040"/>
    </source>
</evidence>
<proteinExistence type="inferred from homology"/>
<evidence type="ECO:0000256" key="8">
    <source>
        <dbReference type="ARBA" id="ARBA00023224"/>
    </source>
</evidence>
<feature type="region of interest" description="Disordered" evidence="10">
    <location>
        <begin position="453"/>
        <end position="477"/>
    </location>
</feature>
<dbReference type="InterPro" id="IPR000276">
    <property type="entry name" value="GPCR_Rhodpsn"/>
</dbReference>
<keyword evidence="4 11" id="KW-1133">Transmembrane helix</keyword>
<evidence type="ECO:0000256" key="4">
    <source>
        <dbReference type="ARBA" id="ARBA00022989"/>
    </source>
</evidence>
<keyword evidence="6 11" id="KW-0472">Membrane</keyword>
<evidence type="ECO:0000256" key="2">
    <source>
        <dbReference type="ARBA" id="ARBA00010663"/>
    </source>
</evidence>
<dbReference type="Proteomes" id="UP000325440">
    <property type="component" value="Unassembled WGS sequence"/>
</dbReference>
<evidence type="ECO:0000313" key="14">
    <source>
        <dbReference type="Proteomes" id="UP000325440"/>
    </source>
</evidence>
<evidence type="ECO:0000256" key="9">
    <source>
        <dbReference type="RuleBase" id="RU000688"/>
    </source>
</evidence>
<dbReference type="Gene3D" id="1.20.1070.10">
    <property type="entry name" value="Rhodopsin 7-helix transmembrane proteins"/>
    <property type="match status" value="1"/>
</dbReference>
<evidence type="ECO:0000313" key="13">
    <source>
        <dbReference type="EMBL" id="VVC25189.1"/>
    </source>
</evidence>
<dbReference type="PANTHER" id="PTHR45695">
    <property type="entry name" value="LEUCOKININ RECEPTOR-RELATED"/>
    <property type="match status" value="1"/>
</dbReference>
<accession>A0A5E4M3K2</accession>
<dbReference type="AlphaFoldDB" id="A0A5E4M3K2"/>
<dbReference type="GO" id="GO:0005886">
    <property type="term" value="C:plasma membrane"/>
    <property type="evidence" value="ECO:0007669"/>
    <property type="project" value="TreeGrafter"/>
</dbReference>
<feature type="compositionally biased region" description="Polar residues" evidence="10">
    <location>
        <begin position="453"/>
        <end position="469"/>
    </location>
</feature>
<dbReference type="SMART" id="SM01381">
    <property type="entry name" value="7TM_GPCR_Srsx"/>
    <property type="match status" value="1"/>
</dbReference>
<name>A0A5E4M3K2_9HEMI</name>
<feature type="transmembrane region" description="Helical" evidence="11">
    <location>
        <begin position="51"/>
        <end position="76"/>
    </location>
</feature>
<dbReference type="Pfam" id="PF00001">
    <property type="entry name" value="7tm_1"/>
    <property type="match status" value="1"/>
</dbReference>
<feature type="domain" description="G-protein coupled receptors family 1 profile" evidence="12">
    <location>
        <begin position="67"/>
        <end position="326"/>
    </location>
</feature>
<reference evidence="13 14" key="1">
    <citation type="submission" date="2019-08" db="EMBL/GenBank/DDBJ databases">
        <authorList>
            <person name="Alioto T."/>
            <person name="Alioto T."/>
            <person name="Gomez Garrido J."/>
        </authorList>
    </citation>
    <scope>NUCLEOTIDE SEQUENCE [LARGE SCALE GENOMIC DNA]</scope>
</reference>
<feature type="transmembrane region" description="Helical" evidence="11">
    <location>
        <begin position="166"/>
        <end position="185"/>
    </location>
</feature>
<keyword evidence="14" id="KW-1185">Reference proteome</keyword>
<dbReference type="PROSITE" id="PS50262">
    <property type="entry name" value="G_PROTEIN_RECEP_F1_2"/>
    <property type="match status" value="1"/>
</dbReference>
<dbReference type="PRINTS" id="PR00237">
    <property type="entry name" value="GPCRRHODOPSN"/>
</dbReference>
<evidence type="ECO:0000256" key="1">
    <source>
        <dbReference type="ARBA" id="ARBA00004141"/>
    </source>
</evidence>
<dbReference type="CDD" id="cd14993">
    <property type="entry name" value="7tmA_CCKR-like"/>
    <property type="match status" value="1"/>
</dbReference>
<feature type="transmembrane region" description="Helical" evidence="11">
    <location>
        <begin position="214"/>
        <end position="238"/>
    </location>
</feature>
<organism evidence="13 14">
    <name type="scientific">Cinara cedri</name>
    <dbReference type="NCBI Taxonomy" id="506608"/>
    <lineage>
        <taxon>Eukaryota</taxon>
        <taxon>Metazoa</taxon>
        <taxon>Ecdysozoa</taxon>
        <taxon>Arthropoda</taxon>
        <taxon>Hexapoda</taxon>
        <taxon>Insecta</taxon>
        <taxon>Pterygota</taxon>
        <taxon>Neoptera</taxon>
        <taxon>Paraneoptera</taxon>
        <taxon>Hemiptera</taxon>
        <taxon>Sternorrhyncha</taxon>
        <taxon>Aphidomorpha</taxon>
        <taxon>Aphidoidea</taxon>
        <taxon>Aphididae</taxon>
        <taxon>Lachninae</taxon>
        <taxon>Cinara</taxon>
    </lineage>
</organism>
<feature type="transmembrane region" description="Helical" evidence="11">
    <location>
        <begin position="88"/>
        <end position="114"/>
    </location>
</feature>
<evidence type="ECO:0000256" key="6">
    <source>
        <dbReference type="ARBA" id="ARBA00023136"/>
    </source>
</evidence>
<evidence type="ECO:0000256" key="11">
    <source>
        <dbReference type="SAM" id="Phobius"/>
    </source>
</evidence>